<feature type="compositionally biased region" description="Basic and acidic residues" evidence="9">
    <location>
        <begin position="1005"/>
        <end position="1017"/>
    </location>
</feature>
<dbReference type="PANTHER" id="PTHR11003:SF86">
    <property type="entry name" value="POTASSIUM CHANNEL DOMAIN-CONTAINING PROTEIN"/>
    <property type="match status" value="1"/>
</dbReference>
<feature type="transmembrane region" description="Helical" evidence="10">
    <location>
        <begin position="385"/>
        <end position="405"/>
    </location>
</feature>
<gene>
    <name evidence="12" type="ORF">DdX_01479</name>
</gene>
<proteinExistence type="inferred from homology"/>
<dbReference type="GO" id="GO:0005886">
    <property type="term" value="C:plasma membrane"/>
    <property type="evidence" value="ECO:0007669"/>
    <property type="project" value="TreeGrafter"/>
</dbReference>
<feature type="domain" description="Potassium channel" evidence="11">
    <location>
        <begin position="364"/>
        <end position="438"/>
    </location>
</feature>
<sequence>MAVFLNSNGQVAITELQPSPPLSPVSTTFLAEGFTEDGQISRYEQMSRYDNVRPLSRFSYSLACDTLNSKGGRLSVVSALDDGSTVTHMLPRLSQTNDLTRELSQRLQSHPERDAKGDGNLLATLKDYYDHSFIRHIGPFLFLALYSFVGAYLFYIIEYDNERRLFRKEQYLLDKLRNDTFVQLQSVINDARHNDEAKFSESRDILFWYERQLVKTKLPEALEWDMWGALFFVGTIFTTIGYGNITPRTTSGQALTILYAIVGIPLVLAILNQQSKKMTRFVSKIWIRHRESVRFAKLKELKERKLSRQSNKDRAIHKLNECDIELGNLTVSPGKPPVSQVNKTTTLEEPIESRTIPIWVALSICIGYICLIAALFCLWETRWNYFTSFYFICISCLTIGLGDVVPDHPRMTILMFIFVILGLSMVSMLLSVIQIKMEEWLYRMMIKMQKEYQRALETGDALEREKILTEIVKSEPWYMRNLATICISENQAAKLDQEAEHFEKVLRETNNKNVQTDFEPIEPPRKPMVVNECQTEYQPNGTHDIGIQSQVEQRSVGCEVVKEFIKKPKQPKFVFTNYKESSSSPEMLSAVDQIIVDIGRRHDGPEKDNKLLKASALTLSADDDSVSDATSLPMDPISRFATVDCEIQADQVSLHDKDLQTDEVKFPWTESQMADLTLKMQELQRLSKPDTFERGTETFENKIQADKSMKTDSVALDDKETQAVIRAETEDKCMETENSKVESQGITTDLCQLINRSMETMDGSLWRGECSRSVQTMFPEYELDNEQDNDFLLASGDAHSKRRSFSSNSRKIFSFEEAPLTEIGTQCSLQICDTCDFAVQTMLTSTDFELDSNMLLSPVKKNGSKDGESRQNSSHSSLMVQTGDDEEQDNPFAAGAQTVKQDLIIQTDDSYLKIARRLNEYRTNKTQTLKVYATPYMTSIDVPSTSLQTPTVVINDSTLEAKDQKIERPRRIIAEESRRRARFLEPAAEIIRQSFRRRKGHQKKEKLEVDDQQKSSQDDTQLDSIEKSRSISPNVPKVKQTSLERKHSLPGSVLPGKVQEFVSKHERGIHNPGTPDGQKSFVTVVDMRKNSGEQ</sequence>
<dbReference type="EMBL" id="JAKKPZ010000001">
    <property type="protein sequence ID" value="KAI1729250.1"/>
    <property type="molecule type" value="Genomic_DNA"/>
</dbReference>
<keyword evidence="3 8" id="KW-0812">Transmembrane</keyword>
<feature type="compositionally biased region" description="Polar residues" evidence="9">
    <location>
        <begin position="870"/>
        <end position="880"/>
    </location>
</feature>
<dbReference type="GO" id="GO:0022841">
    <property type="term" value="F:potassium ion leak channel activity"/>
    <property type="evidence" value="ECO:0007669"/>
    <property type="project" value="TreeGrafter"/>
</dbReference>
<keyword evidence="4 10" id="KW-1133">Transmembrane helix</keyword>
<dbReference type="Proteomes" id="UP001201812">
    <property type="component" value="Unassembled WGS sequence"/>
</dbReference>
<dbReference type="InterPro" id="IPR003280">
    <property type="entry name" value="2pore_dom_K_chnl"/>
</dbReference>
<keyword evidence="7 8" id="KW-0407">Ion channel</keyword>
<feature type="domain" description="Potassium channel" evidence="11">
    <location>
        <begin position="223"/>
        <end position="277"/>
    </location>
</feature>
<organism evidence="12 13">
    <name type="scientific">Ditylenchus destructor</name>
    <dbReference type="NCBI Taxonomy" id="166010"/>
    <lineage>
        <taxon>Eukaryota</taxon>
        <taxon>Metazoa</taxon>
        <taxon>Ecdysozoa</taxon>
        <taxon>Nematoda</taxon>
        <taxon>Chromadorea</taxon>
        <taxon>Rhabditida</taxon>
        <taxon>Tylenchina</taxon>
        <taxon>Tylenchomorpha</taxon>
        <taxon>Sphaerularioidea</taxon>
        <taxon>Anguinidae</taxon>
        <taxon>Anguininae</taxon>
        <taxon>Ditylenchus</taxon>
    </lineage>
</organism>
<keyword evidence="5 8" id="KW-0406">Ion transport</keyword>
<feature type="region of interest" description="Disordered" evidence="9">
    <location>
        <begin position="994"/>
        <end position="1094"/>
    </location>
</feature>
<evidence type="ECO:0000256" key="1">
    <source>
        <dbReference type="ARBA" id="ARBA00004141"/>
    </source>
</evidence>
<evidence type="ECO:0000256" key="2">
    <source>
        <dbReference type="ARBA" id="ARBA00022448"/>
    </source>
</evidence>
<evidence type="ECO:0000256" key="8">
    <source>
        <dbReference type="RuleBase" id="RU003857"/>
    </source>
</evidence>
<evidence type="ECO:0000256" key="7">
    <source>
        <dbReference type="ARBA" id="ARBA00023303"/>
    </source>
</evidence>
<evidence type="ECO:0000256" key="9">
    <source>
        <dbReference type="SAM" id="MobiDB-lite"/>
    </source>
</evidence>
<feature type="transmembrane region" description="Helical" evidence="10">
    <location>
        <begin position="224"/>
        <end position="245"/>
    </location>
</feature>
<evidence type="ECO:0000256" key="6">
    <source>
        <dbReference type="ARBA" id="ARBA00023136"/>
    </source>
</evidence>
<comment type="similarity">
    <text evidence="8">Belongs to the two pore domain potassium channel (TC 1.A.1.8) family.</text>
</comment>
<feature type="compositionally biased region" description="Basic residues" evidence="9">
    <location>
        <begin position="994"/>
        <end position="1004"/>
    </location>
</feature>
<dbReference type="GO" id="GO:0015271">
    <property type="term" value="F:outward rectifier potassium channel activity"/>
    <property type="evidence" value="ECO:0007669"/>
    <property type="project" value="TreeGrafter"/>
</dbReference>
<dbReference type="PANTHER" id="PTHR11003">
    <property type="entry name" value="POTASSIUM CHANNEL, SUBFAMILY K"/>
    <property type="match status" value="1"/>
</dbReference>
<comment type="caution">
    <text evidence="12">The sequence shown here is derived from an EMBL/GenBank/DDBJ whole genome shotgun (WGS) entry which is preliminary data.</text>
</comment>
<dbReference type="PRINTS" id="PR01333">
    <property type="entry name" value="2POREKCHANEL"/>
</dbReference>
<evidence type="ECO:0000256" key="5">
    <source>
        <dbReference type="ARBA" id="ARBA00023065"/>
    </source>
</evidence>
<name>A0AAD4NLW5_9BILA</name>
<reference evidence="12" key="1">
    <citation type="submission" date="2022-01" db="EMBL/GenBank/DDBJ databases">
        <title>Genome Sequence Resource for Two Populations of Ditylenchus destructor, the Migratory Endoparasitic Phytonematode.</title>
        <authorList>
            <person name="Zhang H."/>
            <person name="Lin R."/>
            <person name="Xie B."/>
        </authorList>
    </citation>
    <scope>NUCLEOTIDE SEQUENCE</scope>
    <source>
        <strain evidence="12">BazhouSP</strain>
    </source>
</reference>
<evidence type="ECO:0000259" key="11">
    <source>
        <dbReference type="Pfam" id="PF07885"/>
    </source>
</evidence>
<protein>
    <submittedName>
        <fullName evidence="12">Ion channel domain-containing protein</fullName>
    </submittedName>
</protein>
<feature type="transmembrane region" description="Helical" evidence="10">
    <location>
        <begin position="412"/>
        <end position="433"/>
    </location>
</feature>
<evidence type="ECO:0000256" key="3">
    <source>
        <dbReference type="ARBA" id="ARBA00022692"/>
    </source>
</evidence>
<feature type="transmembrane region" description="Helical" evidence="10">
    <location>
        <begin position="251"/>
        <end position="271"/>
    </location>
</feature>
<dbReference type="GO" id="GO:0030322">
    <property type="term" value="P:stabilization of membrane potential"/>
    <property type="evidence" value="ECO:0007669"/>
    <property type="project" value="TreeGrafter"/>
</dbReference>
<evidence type="ECO:0000313" key="12">
    <source>
        <dbReference type="EMBL" id="KAI1729250.1"/>
    </source>
</evidence>
<accession>A0AAD4NLW5</accession>
<dbReference type="Pfam" id="PF07885">
    <property type="entry name" value="Ion_trans_2"/>
    <property type="match status" value="2"/>
</dbReference>
<comment type="subcellular location">
    <subcellularLocation>
        <location evidence="1">Membrane</location>
        <topology evidence="1">Multi-pass membrane protein</topology>
    </subcellularLocation>
</comment>
<dbReference type="SUPFAM" id="SSF81324">
    <property type="entry name" value="Voltage-gated potassium channels"/>
    <property type="match status" value="2"/>
</dbReference>
<dbReference type="Gene3D" id="1.10.287.70">
    <property type="match status" value="1"/>
</dbReference>
<feature type="transmembrane region" description="Helical" evidence="10">
    <location>
        <begin position="137"/>
        <end position="157"/>
    </location>
</feature>
<evidence type="ECO:0000256" key="10">
    <source>
        <dbReference type="SAM" id="Phobius"/>
    </source>
</evidence>
<keyword evidence="2 8" id="KW-0813">Transport</keyword>
<keyword evidence="13" id="KW-1185">Reference proteome</keyword>
<evidence type="ECO:0000313" key="13">
    <source>
        <dbReference type="Proteomes" id="UP001201812"/>
    </source>
</evidence>
<keyword evidence="6 10" id="KW-0472">Membrane</keyword>
<dbReference type="InterPro" id="IPR013099">
    <property type="entry name" value="K_chnl_dom"/>
</dbReference>
<evidence type="ECO:0000256" key="4">
    <source>
        <dbReference type="ARBA" id="ARBA00022989"/>
    </source>
</evidence>
<feature type="region of interest" description="Disordered" evidence="9">
    <location>
        <begin position="859"/>
        <end position="890"/>
    </location>
</feature>
<feature type="transmembrane region" description="Helical" evidence="10">
    <location>
        <begin position="358"/>
        <end position="379"/>
    </location>
</feature>
<dbReference type="AlphaFoldDB" id="A0AAD4NLW5"/>